<dbReference type="InterPro" id="IPR007024">
    <property type="entry name" value="BLUF_domain"/>
</dbReference>
<feature type="domain" description="BLUF" evidence="1">
    <location>
        <begin position="3"/>
        <end position="94"/>
    </location>
</feature>
<dbReference type="InterPro" id="IPR036046">
    <property type="entry name" value="Acylphosphatase-like_dom_sf"/>
</dbReference>
<dbReference type="AlphaFoldDB" id="A0A6M5YWJ9"/>
<dbReference type="GO" id="GO:0071949">
    <property type="term" value="F:FAD binding"/>
    <property type="evidence" value="ECO:0007669"/>
    <property type="project" value="InterPro"/>
</dbReference>
<protein>
    <recommendedName>
        <fullName evidence="1">BLUF domain-containing protein</fullName>
    </recommendedName>
</protein>
<dbReference type="Proteomes" id="UP000503447">
    <property type="component" value="Chromosome"/>
</dbReference>
<name>A0A6M5YWJ9_9BACT</name>
<evidence type="ECO:0000313" key="3">
    <source>
        <dbReference type="Proteomes" id="UP000503447"/>
    </source>
</evidence>
<dbReference type="SMART" id="SM01034">
    <property type="entry name" value="BLUF"/>
    <property type="match status" value="1"/>
</dbReference>
<dbReference type="Pfam" id="PF04940">
    <property type="entry name" value="BLUF"/>
    <property type="match status" value="1"/>
</dbReference>
<dbReference type="SUPFAM" id="SSF54975">
    <property type="entry name" value="Acylphosphatase/BLUF domain-like"/>
    <property type="match status" value="1"/>
</dbReference>
<dbReference type="GO" id="GO:0009882">
    <property type="term" value="F:blue light photoreceptor activity"/>
    <property type="evidence" value="ECO:0007669"/>
    <property type="project" value="InterPro"/>
</dbReference>
<evidence type="ECO:0000313" key="2">
    <source>
        <dbReference type="EMBL" id="QJW98308.1"/>
    </source>
</evidence>
<keyword evidence="3" id="KW-1185">Reference proteome</keyword>
<evidence type="ECO:0000259" key="1">
    <source>
        <dbReference type="PROSITE" id="PS50925"/>
    </source>
</evidence>
<reference evidence="3" key="1">
    <citation type="submission" date="2020-05" db="EMBL/GenBank/DDBJ databases">
        <title>Frigoriglobus tundricola gen. nov., sp. nov., a psychrotolerant cellulolytic planctomycete of the family Gemmataceae with two divergent copies of 16S rRNA gene.</title>
        <authorList>
            <person name="Kulichevskaya I.S."/>
            <person name="Ivanova A.A."/>
            <person name="Naumoff D.G."/>
            <person name="Beletsky A.V."/>
            <person name="Rijpstra W.I.C."/>
            <person name="Sinninghe Damste J.S."/>
            <person name="Mardanov A.V."/>
            <person name="Ravin N.V."/>
            <person name="Dedysh S.N."/>
        </authorList>
    </citation>
    <scope>NUCLEOTIDE SEQUENCE [LARGE SCALE GENOMIC DNA]</scope>
    <source>
        <strain evidence="3">PL17</strain>
    </source>
</reference>
<sequence length="170" mass="18927">MPLLQIIYASAAAPTLTQTELENLLARARLKNSRLGITGILLHHEGTFLQVIEGPPDTVQGLFAKIIKDPRHTHVVLLLRRAVEAPSFEGWHVGFVNAERHDLEKLPGFFDYNRALTVPLALLNADVAWRVLEGFRNGNWRQCVEGGTCNGSFGCRKLRGSPREAPEPKK</sequence>
<dbReference type="Gene3D" id="3.30.70.100">
    <property type="match status" value="1"/>
</dbReference>
<dbReference type="RefSeq" id="WP_171473523.1">
    <property type="nucleotide sequence ID" value="NZ_CP053452.2"/>
</dbReference>
<accession>A0A6M5YWJ9</accession>
<dbReference type="KEGG" id="ftj:FTUN_5896"/>
<dbReference type="EMBL" id="CP053452">
    <property type="protein sequence ID" value="QJW98308.1"/>
    <property type="molecule type" value="Genomic_DNA"/>
</dbReference>
<gene>
    <name evidence="2" type="ORF">FTUN_5896</name>
</gene>
<organism evidence="2 3">
    <name type="scientific">Frigoriglobus tundricola</name>
    <dbReference type="NCBI Taxonomy" id="2774151"/>
    <lineage>
        <taxon>Bacteria</taxon>
        <taxon>Pseudomonadati</taxon>
        <taxon>Planctomycetota</taxon>
        <taxon>Planctomycetia</taxon>
        <taxon>Gemmatales</taxon>
        <taxon>Gemmataceae</taxon>
        <taxon>Frigoriglobus</taxon>
    </lineage>
</organism>
<dbReference type="PROSITE" id="PS50925">
    <property type="entry name" value="BLUF"/>
    <property type="match status" value="1"/>
</dbReference>
<proteinExistence type="predicted"/>